<accession>A0A1E5QCL3</accession>
<proteinExistence type="predicted"/>
<protein>
    <recommendedName>
        <fullName evidence="3">Histidine kinase</fullName>
    </recommendedName>
</protein>
<comment type="caution">
    <text evidence="2">The sequence shown here is derived from an EMBL/GenBank/DDBJ whole genome shotgun (WGS) entry which is preliminary data.</text>
</comment>
<evidence type="ECO:0000256" key="1">
    <source>
        <dbReference type="SAM" id="Coils"/>
    </source>
</evidence>
<name>A0A1E5QCL3_9CYAN</name>
<sequence length="251" mass="28334">MSNTMKEKIATDLEKAKAEGTLRTERIREIVKEAVSQTVTEFKEGASEIRLVAKDAISTVISSLGEKGKESKEEITASIEGVIEGLTHRQQEAIAQNQARLEQLQAEVNAQEQQLETEINGALVEIEATGRESPRDWRSLIETAVNAIKERKELALLQRQYARVRMQLIALDEKLTNRYGDRYNEVKQQLENAQAWYDTKKAEVEASGTDPVQQTQVQVESKAGEAGSVVARKEREVKQQLKELWQTVTKR</sequence>
<feature type="coiled-coil region" evidence="1">
    <location>
        <begin position="87"/>
        <end position="121"/>
    </location>
</feature>
<dbReference type="OrthoDB" id="508829at2"/>
<dbReference type="EMBL" id="MJGC01000132">
    <property type="protein sequence ID" value="OEJ72395.1"/>
    <property type="molecule type" value="Genomic_DNA"/>
</dbReference>
<dbReference type="RefSeq" id="WP_069970002.1">
    <property type="nucleotide sequence ID" value="NZ_CM124774.1"/>
</dbReference>
<reference evidence="2" key="1">
    <citation type="submission" date="2016-09" db="EMBL/GenBank/DDBJ databases">
        <title>Draft genome of thermotolerant cyanobacterium Desertifilum sp. strain IPPAS B-1220.</title>
        <authorList>
            <person name="Sinetova M.A."/>
            <person name="Bolakhan K."/>
            <person name="Zayadan B.K."/>
            <person name="Mironov K.S."/>
            <person name="Ustinova V."/>
            <person name="Kupriyanova E.V."/>
            <person name="Sidorov R.A."/>
            <person name="Skrypnik A.N."/>
            <person name="Gogoleva N.E."/>
            <person name="Gogolev Y.V."/>
            <person name="Los D.A."/>
        </authorList>
    </citation>
    <scope>NUCLEOTIDE SEQUENCE [LARGE SCALE GENOMIC DNA]</scope>
    <source>
        <strain evidence="2">IPPAS B-1220</strain>
    </source>
</reference>
<gene>
    <name evidence="2" type="ORF">BH720_25295</name>
</gene>
<dbReference type="AlphaFoldDB" id="A0A1E5QCL3"/>
<evidence type="ECO:0000313" key="2">
    <source>
        <dbReference type="EMBL" id="OEJ72395.1"/>
    </source>
</evidence>
<evidence type="ECO:0008006" key="3">
    <source>
        <dbReference type="Google" id="ProtNLM"/>
    </source>
</evidence>
<dbReference type="STRING" id="1781255.BH720_25295"/>
<keyword evidence="1" id="KW-0175">Coiled coil</keyword>
<organism evidence="2">
    <name type="scientific">Desertifilum tharense IPPAS B-1220</name>
    <dbReference type="NCBI Taxonomy" id="1781255"/>
    <lineage>
        <taxon>Bacteria</taxon>
        <taxon>Bacillati</taxon>
        <taxon>Cyanobacteriota</taxon>
        <taxon>Cyanophyceae</taxon>
        <taxon>Desertifilales</taxon>
        <taxon>Desertifilaceae</taxon>
        <taxon>Desertifilum</taxon>
    </lineage>
</organism>